<keyword evidence="6" id="KW-0934">Plastid</keyword>
<dbReference type="InterPro" id="IPR002358">
    <property type="entry name" value="Ribosomal_uL6_CS"/>
</dbReference>
<feature type="domain" description="Large ribosomal subunit protein uL6 alpha-beta" evidence="5">
    <location>
        <begin position="35"/>
        <end position="107"/>
    </location>
</feature>
<feature type="domain" description="Large ribosomal subunit protein uL6 alpha-beta" evidence="5">
    <location>
        <begin position="116"/>
        <end position="189"/>
    </location>
</feature>
<keyword evidence="2 4" id="KW-0689">Ribosomal protein</keyword>
<evidence type="ECO:0000259" key="5">
    <source>
        <dbReference type="Pfam" id="PF00347"/>
    </source>
</evidence>
<proteinExistence type="inferred from homology"/>
<reference evidence="6" key="1">
    <citation type="journal article" date="2019" name="Phycologia">
        <title>Chloroplast and mitochondrial genomes of Balbiania investiens (Balbianiales, Nemaliophycidae).</title>
        <authorList>
            <person name="Evans J.R."/>
            <person name="StAmour N."/>
            <person name="Verbruggen H."/>
            <person name="Salomaki E.D."/>
            <person name="Vis M.L."/>
        </authorList>
    </citation>
    <scope>NUCLEOTIDE SEQUENCE</scope>
</reference>
<dbReference type="InterPro" id="IPR000702">
    <property type="entry name" value="Ribosomal_uL6-like"/>
</dbReference>
<dbReference type="SUPFAM" id="SSF56053">
    <property type="entry name" value="Ribosomal protein L6"/>
    <property type="match status" value="2"/>
</dbReference>
<evidence type="ECO:0000256" key="3">
    <source>
        <dbReference type="ARBA" id="ARBA00023274"/>
    </source>
</evidence>
<dbReference type="PIRSF" id="PIRSF002162">
    <property type="entry name" value="Ribosomal_L6"/>
    <property type="match status" value="1"/>
</dbReference>
<accession>A0A4D6BNQ4</accession>
<dbReference type="NCBIfam" id="TIGR03654">
    <property type="entry name" value="L6_bact"/>
    <property type="match status" value="1"/>
</dbReference>
<geneLocation type="plastid" evidence="6"/>
<dbReference type="HAMAP" id="MF_01365_B">
    <property type="entry name" value="Ribosomal_uL6_B"/>
    <property type="match status" value="1"/>
</dbReference>
<dbReference type="PANTHER" id="PTHR11655:SF14">
    <property type="entry name" value="LARGE RIBOSOMAL SUBUNIT PROTEIN UL6M"/>
    <property type="match status" value="1"/>
</dbReference>
<dbReference type="Gene3D" id="3.90.930.12">
    <property type="entry name" value="Ribosomal protein L6, alpha-beta domain"/>
    <property type="match status" value="2"/>
</dbReference>
<dbReference type="InterPro" id="IPR019906">
    <property type="entry name" value="Ribosomal_uL6_bac-type"/>
</dbReference>
<keyword evidence="3 4" id="KW-0687">Ribonucleoprotein</keyword>
<dbReference type="RefSeq" id="YP_009628826.1">
    <property type="nucleotide sequence ID" value="NC_042171.1"/>
</dbReference>
<dbReference type="InterPro" id="IPR020040">
    <property type="entry name" value="Ribosomal_uL6_a/b-dom"/>
</dbReference>
<protein>
    <submittedName>
        <fullName evidence="6">Ribosomal protein L6</fullName>
    </submittedName>
</protein>
<dbReference type="InterPro" id="IPR036789">
    <property type="entry name" value="Ribosomal_uL6-like_a/b-dom_sf"/>
</dbReference>
<evidence type="ECO:0000256" key="2">
    <source>
        <dbReference type="ARBA" id="ARBA00022980"/>
    </source>
</evidence>
<dbReference type="PANTHER" id="PTHR11655">
    <property type="entry name" value="60S/50S RIBOSOMAL PROTEIN L6/L9"/>
    <property type="match status" value="1"/>
</dbReference>
<dbReference type="GO" id="GO:0003735">
    <property type="term" value="F:structural constituent of ribosome"/>
    <property type="evidence" value="ECO:0007669"/>
    <property type="project" value="InterPro"/>
</dbReference>
<dbReference type="FunFam" id="3.90.930.12:FF:000001">
    <property type="entry name" value="50S ribosomal protein L6"/>
    <property type="match status" value="1"/>
</dbReference>
<dbReference type="GO" id="GO:0002181">
    <property type="term" value="P:cytoplasmic translation"/>
    <property type="evidence" value="ECO:0007669"/>
    <property type="project" value="TreeGrafter"/>
</dbReference>
<dbReference type="GeneID" id="40138764"/>
<dbReference type="GO" id="GO:0019843">
    <property type="term" value="F:rRNA binding"/>
    <property type="evidence" value="ECO:0007669"/>
    <property type="project" value="InterPro"/>
</dbReference>
<evidence type="ECO:0000256" key="4">
    <source>
        <dbReference type="RuleBase" id="RU003869"/>
    </source>
</evidence>
<evidence type="ECO:0000256" key="1">
    <source>
        <dbReference type="ARBA" id="ARBA00009356"/>
    </source>
</evidence>
<sequence length="203" mass="22526">MDLEVKFYVTFGKQQLIGTIYMSRIGKQCIILSEKIKTTIKENIVTIRGPKGELSQEISKLIGIKLQESSTSQILSLYVINNTKQSKQLHGLSRTLISNMMIGVTEGFSKYLEIQGIGYRSQIDGKNLVLSVGFSHPVTIEPPVNINIKVENNINIIVSGIDKELVGQVAATIRAIRPPEPYKGKGIRYRGEIIKRKVGKAGK</sequence>
<dbReference type="PROSITE" id="PS00525">
    <property type="entry name" value="RIBOSOMAL_L6_1"/>
    <property type="match status" value="1"/>
</dbReference>
<dbReference type="PRINTS" id="PR00059">
    <property type="entry name" value="RIBOSOMALL6"/>
</dbReference>
<dbReference type="AlphaFoldDB" id="A0A4D6BNQ4"/>
<dbReference type="GO" id="GO:0022625">
    <property type="term" value="C:cytosolic large ribosomal subunit"/>
    <property type="evidence" value="ECO:0007669"/>
    <property type="project" value="TreeGrafter"/>
</dbReference>
<comment type="similarity">
    <text evidence="1 4">Belongs to the universal ribosomal protein uL6 family.</text>
</comment>
<gene>
    <name evidence="6" type="primary">rpl6</name>
</gene>
<dbReference type="Pfam" id="PF00347">
    <property type="entry name" value="Ribosomal_L6"/>
    <property type="match status" value="2"/>
</dbReference>
<name>A0A4D6BNQ4_9FLOR</name>
<dbReference type="EMBL" id="MH026108">
    <property type="protein sequence ID" value="QBX88609.1"/>
    <property type="molecule type" value="Genomic_DNA"/>
</dbReference>
<evidence type="ECO:0000313" key="6">
    <source>
        <dbReference type="EMBL" id="QBX88609.1"/>
    </source>
</evidence>
<organism evidence="6">
    <name type="scientific">Balbiania investiens</name>
    <dbReference type="NCBI Taxonomy" id="111861"/>
    <lineage>
        <taxon>Eukaryota</taxon>
        <taxon>Rhodophyta</taxon>
        <taxon>Florideophyceae</taxon>
        <taxon>Nemaliophycidae</taxon>
        <taxon>Balbianiales</taxon>
        <taxon>Balbianiaceae</taxon>
        <taxon>Balbiania</taxon>
    </lineage>
</organism>